<dbReference type="InterPro" id="IPR029063">
    <property type="entry name" value="SAM-dependent_MTases_sf"/>
</dbReference>
<comment type="caution">
    <text evidence="2">The sequence shown here is derived from an EMBL/GenBank/DDBJ whole genome shotgun (WGS) entry which is preliminary data.</text>
</comment>
<reference evidence="2 3" key="1">
    <citation type="submission" date="2017-07" db="EMBL/GenBank/DDBJ databases">
        <title>Recovery of genomes from metagenomes via a dereplication, aggregation, and scoring strategy.</title>
        <authorList>
            <person name="Sieber C.M."/>
            <person name="Probst A.J."/>
            <person name="Sharrar A."/>
            <person name="Thomas B.C."/>
            <person name="Hess M."/>
            <person name="Tringe S.G."/>
            <person name="Banfield J.F."/>
        </authorList>
    </citation>
    <scope>NUCLEOTIDE SEQUENCE [LARGE SCALE GENOMIC DNA]</scope>
    <source>
        <strain evidence="2">JGI_Cruoil_03_44_89</strain>
    </source>
</reference>
<dbReference type="GO" id="GO:0032259">
    <property type="term" value="P:methylation"/>
    <property type="evidence" value="ECO:0007669"/>
    <property type="project" value="UniProtKB-KW"/>
</dbReference>
<dbReference type="Gene3D" id="3.40.50.150">
    <property type="entry name" value="Vaccinia Virus protein VP39"/>
    <property type="match status" value="1"/>
</dbReference>
<dbReference type="EMBL" id="NOZQ01000149">
    <property type="protein sequence ID" value="OYD15019.1"/>
    <property type="molecule type" value="Genomic_DNA"/>
</dbReference>
<organism evidence="2 3">
    <name type="scientific">candidate division WOR-3 bacterium JGI_Cruoil_03_44_89</name>
    <dbReference type="NCBI Taxonomy" id="1973748"/>
    <lineage>
        <taxon>Bacteria</taxon>
        <taxon>Bacteria division WOR-3</taxon>
    </lineage>
</organism>
<name>A0A235BSL9_UNCW3</name>
<dbReference type="InterPro" id="IPR013216">
    <property type="entry name" value="Methyltransf_11"/>
</dbReference>
<dbReference type="CDD" id="cd02440">
    <property type="entry name" value="AdoMet_MTases"/>
    <property type="match status" value="1"/>
</dbReference>
<evidence type="ECO:0000313" key="3">
    <source>
        <dbReference type="Proteomes" id="UP000215215"/>
    </source>
</evidence>
<dbReference type="Pfam" id="PF08241">
    <property type="entry name" value="Methyltransf_11"/>
    <property type="match status" value="1"/>
</dbReference>
<accession>A0A235BSL9</accession>
<evidence type="ECO:0000259" key="1">
    <source>
        <dbReference type="Pfam" id="PF08241"/>
    </source>
</evidence>
<protein>
    <submittedName>
        <fullName evidence="2">SAM-dependent methyltransferase</fullName>
    </submittedName>
</protein>
<dbReference type="InterPro" id="IPR050508">
    <property type="entry name" value="Methyltransf_Superfamily"/>
</dbReference>
<dbReference type="SUPFAM" id="SSF53335">
    <property type="entry name" value="S-adenosyl-L-methionine-dependent methyltransferases"/>
    <property type="match status" value="1"/>
</dbReference>
<feature type="domain" description="Methyltransferase type 11" evidence="1">
    <location>
        <begin position="44"/>
        <end position="128"/>
    </location>
</feature>
<dbReference type="PANTHER" id="PTHR42912:SF80">
    <property type="entry name" value="METHYLTRANSFERASE DOMAIN-CONTAINING PROTEIN"/>
    <property type="match status" value="1"/>
</dbReference>
<keyword evidence="2" id="KW-0808">Transferase</keyword>
<evidence type="ECO:0000313" key="2">
    <source>
        <dbReference type="EMBL" id="OYD15019.1"/>
    </source>
</evidence>
<dbReference type="Proteomes" id="UP000215215">
    <property type="component" value="Unassembled WGS sequence"/>
</dbReference>
<keyword evidence="2" id="KW-0489">Methyltransferase</keyword>
<dbReference type="PANTHER" id="PTHR42912">
    <property type="entry name" value="METHYLTRANSFERASE"/>
    <property type="match status" value="1"/>
</dbReference>
<proteinExistence type="predicted"/>
<dbReference type="GO" id="GO:0008757">
    <property type="term" value="F:S-adenosylmethionine-dependent methyltransferase activity"/>
    <property type="evidence" value="ECO:0007669"/>
    <property type="project" value="InterPro"/>
</dbReference>
<dbReference type="AlphaFoldDB" id="A0A235BSL9"/>
<sequence length="209" mass="23882">MARTKPFEKYALQYEDWFERNKFVYQSELLAIGKQLPKSNSGIEIGVGSGRFAAPLGIKIGIEPSKKMREIAQKRSIEVIDGIAEDLPFDDLQFEFALMVTTICFVDDMGLAFREAYRVLKPGGYLIIGFIDKNSPIGELYRQHKEDSVFYKIATFCSVEEVVRHLKKADFKNFSFTQTIFHNLAEIRNIEPIKEGYGEGSFVVVRAMK</sequence>
<gene>
    <name evidence="2" type="ORF">CH333_06785</name>
</gene>